<dbReference type="Proteomes" id="UP000602510">
    <property type="component" value="Unassembled WGS sequence"/>
</dbReference>
<name>A0A833SLS6_PHYIN</name>
<evidence type="ECO:0000313" key="7">
    <source>
        <dbReference type="Proteomes" id="UP000602510"/>
    </source>
</evidence>
<sequence>MRLTCILAVLVAVTFHATGNANSAVAGKASNEYGVDMITTTDVHDPRLLRRVGNDEGEIVEERAKGFKEKLKAVVEKITPKKSLEKLKETVVSTPDWAKIVKHKTDEAMRLGYK</sequence>
<dbReference type="Pfam" id="PF16810">
    <property type="entry name" value="RXLR"/>
    <property type="match status" value="1"/>
</dbReference>
<comment type="similarity">
    <text evidence="2 5">Belongs to the RxLR effector family.</text>
</comment>
<reference evidence="6" key="1">
    <citation type="submission" date="2020-04" db="EMBL/GenBank/DDBJ databases">
        <title>Hybrid Assembly of Korean Phytophthora infestans isolates.</title>
        <authorList>
            <person name="Prokchorchik M."/>
            <person name="Lee Y."/>
            <person name="Seo J."/>
            <person name="Cho J.-H."/>
            <person name="Park Y.-E."/>
            <person name="Jang D.-C."/>
            <person name="Im J.-S."/>
            <person name="Choi J.-G."/>
            <person name="Park H.-J."/>
            <person name="Lee G.-B."/>
            <person name="Lee Y.-G."/>
            <person name="Hong S.-Y."/>
            <person name="Cho K."/>
            <person name="Sohn K.H."/>
        </authorList>
    </citation>
    <scope>NUCLEOTIDE SEQUENCE</scope>
    <source>
        <strain evidence="6">KR_1_A1</strain>
    </source>
</reference>
<evidence type="ECO:0000256" key="5">
    <source>
        <dbReference type="RuleBase" id="RU367124"/>
    </source>
</evidence>
<evidence type="ECO:0000256" key="3">
    <source>
        <dbReference type="ARBA" id="ARBA00022525"/>
    </source>
</evidence>
<comment type="function">
    <text evidence="5">Effector that suppresses plant defense responses during pathogen infection.</text>
</comment>
<comment type="subcellular location">
    <subcellularLocation>
        <location evidence="1 5">Secreted</location>
    </subcellularLocation>
</comment>
<evidence type="ECO:0000256" key="1">
    <source>
        <dbReference type="ARBA" id="ARBA00004613"/>
    </source>
</evidence>
<accession>A0A833SLS6</accession>
<gene>
    <name evidence="6" type="ORF">GN244_ATG19326</name>
</gene>
<keyword evidence="7" id="KW-1185">Reference proteome</keyword>
<proteinExistence type="inferred from homology"/>
<comment type="domain">
    <text evidence="5">The RxLR-dEER motif acts to carry the protein into the host cell cytoplasm through binding to cell surface phosphatidylinositol-3-phosphate.</text>
</comment>
<keyword evidence="4 5" id="KW-0732">Signal</keyword>
<organism evidence="6 7">
    <name type="scientific">Phytophthora infestans</name>
    <name type="common">Potato late blight agent</name>
    <name type="synonym">Botrytis infestans</name>
    <dbReference type="NCBI Taxonomy" id="4787"/>
    <lineage>
        <taxon>Eukaryota</taxon>
        <taxon>Sar</taxon>
        <taxon>Stramenopiles</taxon>
        <taxon>Oomycota</taxon>
        <taxon>Peronosporomycetes</taxon>
        <taxon>Peronosporales</taxon>
        <taxon>Peronosporaceae</taxon>
        <taxon>Phytophthora</taxon>
    </lineage>
</organism>
<evidence type="ECO:0000256" key="2">
    <source>
        <dbReference type="ARBA" id="ARBA00010400"/>
    </source>
</evidence>
<feature type="chain" id="PRO_5044982065" description="RxLR effector protein" evidence="5">
    <location>
        <begin position="22"/>
        <end position="114"/>
    </location>
</feature>
<dbReference type="InterPro" id="IPR031825">
    <property type="entry name" value="RXLR"/>
</dbReference>
<keyword evidence="3 5" id="KW-0964">Secreted</keyword>
<evidence type="ECO:0000256" key="4">
    <source>
        <dbReference type="ARBA" id="ARBA00022729"/>
    </source>
</evidence>
<dbReference type="EMBL" id="WSZM01000919">
    <property type="protein sequence ID" value="KAF4028949.1"/>
    <property type="molecule type" value="Genomic_DNA"/>
</dbReference>
<feature type="signal peptide" evidence="5">
    <location>
        <begin position="1"/>
        <end position="21"/>
    </location>
</feature>
<comment type="caution">
    <text evidence="6">The sequence shown here is derived from an EMBL/GenBank/DDBJ whole genome shotgun (WGS) entry which is preliminary data.</text>
</comment>
<protein>
    <recommendedName>
        <fullName evidence="5">RxLR effector protein</fullName>
    </recommendedName>
</protein>
<evidence type="ECO:0000313" key="6">
    <source>
        <dbReference type="EMBL" id="KAF4028949.1"/>
    </source>
</evidence>
<dbReference type="AlphaFoldDB" id="A0A833SLS6"/>